<dbReference type="AlphaFoldDB" id="A0A1Y2KAZ3"/>
<evidence type="ECO:0000313" key="2">
    <source>
        <dbReference type="EMBL" id="OSM08777.1"/>
    </source>
</evidence>
<protein>
    <submittedName>
        <fullName evidence="2">Uncharacterized protein</fullName>
    </submittedName>
</protein>
<proteinExistence type="predicted"/>
<name>A0A1Y2KAZ3_9PROT</name>
<organism evidence="2 3">
    <name type="scientific">Magnetofaba australis IT-1</name>
    <dbReference type="NCBI Taxonomy" id="1434232"/>
    <lineage>
        <taxon>Bacteria</taxon>
        <taxon>Pseudomonadati</taxon>
        <taxon>Pseudomonadota</taxon>
        <taxon>Magnetococcia</taxon>
        <taxon>Magnetococcales</taxon>
        <taxon>Magnetococcaceae</taxon>
        <taxon>Magnetofaba</taxon>
    </lineage>
</organism>
<keyword evidence="3" id="KW-1185">Reference proteome</keyword>
<evidence type="ECO:0000313" key="3">
    <source>
        <dbReference type="Proteomes" id="UP000194003"/>
    </source>
</evidence>
<keyword evidence="1" id="KW-0175">Coiled coil</keyword>
<sequence length="353" mass="39581">MEAKGIVTDRKQDMDILKSIQGELESAQREIGALKKEQSRLLAEYYLPKLKAQIQALGCAEYGVRIGRGKKYKYLDQATPKQVLSLASELIEQRRLAWSFEIQPAASLAQEWVLVEGVRQSALASMREEGVGSVVSVALGEGRHQAWVRLVTAVEPSGREEAVAILRERYAPDGRASVNPVFGEAAGWRFLAKVAESDEVSLLDDVVSVTQRDEAFCSAAFDLIIEANGRSEMHERLKRIERWEPRGRHGGREGVASPQAFYLESLHRQWREQGRALNWAFEDRKVVGEMVDNGYSALSIARALEEFSPEAARCLYFEAGDLSERYAEVLVDKVLQERRPEEEAPTPGSDFEP</sequence>
<dbReference type="EMBL" id="LVJN01000001">
    <property type="protein sequence ID" value="OSM08777.1"/>
    <property type="molecule type" value="Genomic_DNA"/>
</dbReference>
<accession>A0A1Y2KAZ3</accession>
<dbReference type="Proteomes" id="UP000194003">
    <property type="component" value="Unassembled WGS sequence"/>
</dbReference>
<gene>
    <name evidence="2" type="ORF">MAIT1_02848</name>
</gene>
<dbReference type="STRING" id="1434232.MAIT1_02848"/>
<comment type="caution">
    <text evidence="2">The sequence shown here is derived from an EMBL/GenBank/DDBJ whole genome shotgun (WGS) entry which is preliminary data.</text>
</comment>
<feature type="coiled-coil region" evidence="1">
    <location>
        <begin position="17"/>
        <end position="44"/>
    </location>
</feature>
<reference evidence="2 3" key="1">
    <citation type="journal article" date="2016" name="BMC Genomics">
        <title>Combined genomic and structural analyses of a cultured magnetotactic bacterium reveals its niche adaptation to a dynamic environment.</title>
        <authorList>
            <person name="Araujo A.C."/>
            <person name="Morillo V."/>
            <person name="Cypriano J."/>
            <person name="Teixeira L.C."/>
            <person name="Leao P."/>
            <person name="Lyra S."/>
            <person name="Almeida L.G."/>
            <person name="Bazylinski D.A."/>
            <person name="Vasconcellos A.T."/>
            <person name="Abreu F."/>
            <person name="Lins U."/>
        </authorList>
    </citation>
    <scope>NUCLEOTIDE SEQUENCE [LARGE SCALE GENOMIC DNA]</scope>
    <source>
        <strain evidence="2 3">IT-1</strain>
    </source>
</reference>
<evidence type="ECO:0000256" key="1">
    <source>
        <dbReference type="SAM" id="Coils"/>
    </source>
</evidence>